<dbReference type="Proteomes" id="UP000649151">
    <property type="component" value="Unassembled WGS sequence"/>
</dbReference>
<dbReference type="GO" id="GO:0016787">
    <property type="term" value="F:hydrolase activity"/>
    <property type="evidence" value="ECO:0007669"/>
    <property type="project" value="UniProtKB-KW"/>
</dbReference>
<evidence type="ECO:0000313" key="5">
    <source>
        <dbReference type="Proteomes" id="UP000649151"/>
    </source>
</evidence>
<accession>A0ABR7IS05</accession>
<keyword evidence="5" id="KW-1185">Reference proteome</keyword>
<feature type="domain" description="Isochorismatase-like" evidence="3">
    <location>
        <begin position="4"/>
        <end position="166"/>
    </location>
</feature>
<comment type="similarity">
    <text evidence="1">Belongs to the isochorismatase family.</text>
</comment>
<proteinExistence type="inferred from homology"/>
<evidence type="ECO:0000256" key="2">
    <source>
        <dbReference type="ARBA" id="ARBA00022801"/>
    </source>
</evidence>
<dbReference type="Gene3D" id="3.40.50.850">
    <property type="entry name" value="Isochorismatase-like"/>
    <property type="match status" value="1"/>
</dbReference>
<evidence type="ECO:0000313" key="4">
    <source>
        <dbReference type="EMBL" id="MBC5787602.1"/>
    </source>
</evidence>
<keyword evidence="2 4" id="KW-0378">Hydrolase</keyword>
<comment type="caution">
    <text evidence="4">The sequence shown here is derived from an EMBL/GenBank/DDBJ whole genome shotgun (WGS) entry which is preliminary data.</text>
</comment>
<dbReference type="PANTHER" id="PTHR43540">
    <property type="entry name" value="PEROXYUREIDOACRYLATE/UREIDOACRYLATE AMIDOHYDROLASE-RELATED"/>
    <property type="match status" value="1"/>
</dbReference>
<evidence type="ECO:0000259" key="3">
    <source>
        <dbReference type="Pfam" id="PF00857"/>
    </source>
</evidence>
<dbReference type="Pfam" id="PF00857">
    <property type="entry name" value="Isochorismatase"/>
    <property type="match status" value="1"/>
</dbReference>
<sequence>MKKLLIVVDYQKDFVNGSLGFPEAEQLEQPIYEKIKQYHQENQDVLFTFDTHQKNYLDTKEGKYLPIVHCIQHTEGWKLFGKVAEEKQEKDAVILKPSFGSLELISFLQRGNYEEIELVGIVSNICVISNAILAKTALPEAEVIVDAHCVASNDSQLNQAALQVMQGLQIQVKNL</sequence>
<dbReference type="RefSeq" id="WP_186996494.1">
    <property type="nucleotide sequence ID" value="NZ_JACOQK010000001.1"/>
</dbReference>
<dbReference type="SUPFAM" id="SSF52499">
    <property type="entry name" value="Isochorismatase-like hydrolases"/>
    <property type="match status" value="1"/>
</dbReference>
<evidence type="ECO:0000256" key="1">
    <source>
        <dbReference type="ARBA" id="ARBA00006336"/>
    </source>
</evidence>
<name>A0ABR7IS05_9CLOT</name>
<organism evidence="4 5">
    <name type="scientific">Clostridium facile</name>
    <dbReference type="NCBI Taxonomy" id="2763035"/>
    <lineage>
        <taxon>Bacteria</taxon>
        <taxon>Bacillati</taxon>
        <taxon>Bacillota</taxon>
        <taxon>Clostridia</taxon>
        <taxon>Eubacteriales</taxon>
        <taxon>Clostridiaceae</taxon>
        <taxon>Clostridium</taxon>
    </lineage>
</organism>
<dbReference type="CDD" id="cd00431">
    <property type="entry name" value="cysteine_hydrolases"/>
    <property type="match status" value="1"/>
</dbReference>
<dbReference type="InterPro" id="IPR050272">
    <property type="entry name" value="Isochorismatase-like_hydrls"/>
</dbReference>
<gene>
    <name evidence="4" type="ORF">H8Z77_06140</name>
</gene>
<protein>
    <submittedName>
        <fullName evidence="4">Cysteine hydrolase</fullName>
    </submittedName>
</protein>
<reference evidence="4 5" key="1">
    <citation type="submission" date="2020-08" db="EMBL/GenBank/DDBJ databases">
        <title>Genome public.</title>
        <authorList>
            <person name="Liu C."/>
            <person name="Sun Q."/>
        </authorList>
    </citation>
    <scope>NUCLEOTIDE SEQUENCE [LARGE SCALE GENOMIC DNA]</scope>
    <source>
        <strain evidence="4 5">NSJ-27</strain>
    </source>
</reference>
<dbReference type="InterPro" id="IPR036380">
    <property type="entry name" value="Isochorismatase-like_sf"/>
</dbReference>
<dbReference type="EMBL" id="JACOQK010000001">
    <property type="protein sequence ID" value="MBC5787602.1"/>
    <property type="molecule type" value="Genomic_DNA"/>
</dbReference>
<dbReference type="InterPro" id="IPR000868">
    <property type="entry name" value="Isochorismatase-like_dom"/>
</dbReference>
<dbReference type="PANTHER" id="PTHR43540:SF6">
    <property type="entry name" value="ISOCHORISMATASE-LIKE DOMAIN-CONTAINING PROTEIN"/>
    <property type="match status" value="1"/>
</dbReference>